<name>A0ABW3VDX8_9PSEU</name>
<dbReference type="GO" id="GO:0016491">
    <property type="term" value="F:oxidoreductase activity"/>
    <property type="evidence" value="ECO:0007669"/>
    <property type="project" value="UniProtKB-KW"/>
</dbReference>
<dbReference type="InterPro" id="IPR033248">
    <property type="entry name" value="Transketolase_C"/>
</dbReference>
<dbReference type="InterPro" id="IPR005475">
    <property type="entry name" value="Transketolase-like_Pyr-bd"/>
</dbReference>
<dbReference type="Pfam" id="PF02780">
    <property type="entry name" value="Transketolase_C"/>
    <property type="match status" value="1"/>
</dbReference>
<keyword evidence="3" id="KW-0786">Thiamine pyrophosphate</keyword>
<reference evidence="6" key="1">
    <citation type="journal article" date="2019" name="Int. J. Syst. Evol. Microbiol.">
        <title>The Global Catalogue of Microorganisms (GCM) 10K type strain sequencing project: providing services to taxonomists for standard genome sequencing and annotation.</title>
        <authorList>
            <consortium name="The Broad Institute Genomics Platform"/>
            <consortium name="The Broad Institute Genome Sequencing Center for Infectious Disease"/>
            <person name="Wu L."/>
            <person name="Ma J."/>
        </authorList>
    </citation>
    <scope>NUCLEOTIDE SEQUENCE [LARGE SCALE GENOMIC DNA]</scope>
    <source>
        <strain evidence="6">CCUG 49018</strain>
    </source>
</reference>
<dbReference type="Proteomes" id="UP001597182">
    <property type="component" value="Unassembled WGS sequence"/>
</dbReference>
<evidence type="ECO:0000256" key="3">
    <source>
        <dbReference type="ARBA" id="ARBA00023052"/>
    </source>
</evidence>
<dbReference type="EC" id="1.2.4.-" evidence="5"/>
<dbReference type="SMART" id="SM00861">
    <property type="entry name" value="Transket_pyr"/>
    <property type="match status" value="1"/>
</dbReference>
<evidence type="ECO:0000256" key="2">
    <source>
        <dbReference type="ARBA" id="ARBA00023002"/>
    </source>
</evidence>
<dbReference type="CDD" id="cd07036">
    <property type="entry name" value="TPP_PYR_E1-PDHc-beta_like"/>
    <property type="match status" value="1"/>
</dbReference>
<dbReference type="PANTHER" id="PTHR43257">
    <property type="entry name" value="PYRUVATE DEHYDROGENASE E1 COMPONENT BETA SUBUNIT"/>
    <property type="match status" value="1"/>
</dbReference>
<evidence type="ECO:0000256" key="1">
    <source>
        <dbReference type="ARBA" id="ARBA00001964"/>
    </source>
</evidence>
<evidence type="ECO:0000313" key="6">
    <source>
        <dbReference type="Proteomes" id="UP001597182"/>
    </source>
</evidence>
<organism evidence="5 6">
    <name type="scientific">Pseudonocardia benzenivorans</name>
    <dbReference type="NCBI Taxonomy" id="228005"/>
    <lineage>
        <taxon>Bacteria</taxon>
        <taxon>Bacillati</taxon>
        <taxon>Actinomycetota</taxon>
        <taxon>Actinomycetes</taxon>
        <taxon>Pseudonocardiales</taxon>
        <taxon>Pseudonocardiaceae</taxon>
        <taxon>Pseudonocardia</taxon>
    </lineage>
</organism>
<feature type="domain" description="Transketolase-like pyrimidine-binding" evidence="4">
    <location>
        <begin position="24"/>
        <end position="198"/>
    </location>
</feature>
<dbReference type="PANTHER" id="PTHR43257:SF2">
    <property type="entry name" value="PYRUVATE DEHYDROGENASE E1 COMPONENT SUBUNIT BETA"/>
    <property type="match status" value="1"/>
</dbReference>
<keyword evidence="2 5" id="KW-0560">Oxidoreductase</keyword>
<comment type="caution">
    <text evidence="5">The sequence shown here is derived from an EMBL/GenBank/DDBJ whole genome shotgun (WGS) entry which is preliminary data.</text>
</comment>
<protein>
    <submittedName>
        <fullName evidence="5">Alpha-ketoacid dehydrogenase subunit beta</fullName>
        <ecNumber evidence="5">1.2.4.-</ecNumber>
    </submittedName>
</protein>
<dbReference type="Gene3D" id="3.40.50.920">
    <property type="match status" value="1"/>
</dbReference>
<dbReference type="SUPFAM" id="SSF52518">
    <property type="entry name" value="Thiamin diphosphate-binding fold (THDP-binding)"/>
    <property type="match status" value="1"/>
</dbReference>
<dbReference type="InterPro" id="IPR029061">
    <property type="entry name" value="THDP-binding"/>
</dbReference>
<comment type="cofactor">
    <cofactor evidence="1">
        <name>thiamine diphosphate</name>
        <dbReference type="ChEBI" id="CHEBI:58937"/>
    </cofactor>
</comment>
<keyword evidence="6" id="KW-1185">Reference proteome</keyword>
<dbReference type="SUPFAM" id="SSF52922">
    <property type="entry name" value="TK C-terminal domain-like"/>
    <property type="match status" value="1"/>
</dbReference>
<dbReference type="InterPro" id="IPR009014">
    <property type="entry name" value="Transketo_C/PFOR_II"/>
</dbReference>
<accession>A0ABW3VDX8</accession>
<proteinExistence type="predicted"/>
<dbReference type="Gene3D" id="3.40.50.970">
    <property type="match status" value="1"/>
</dbReference>
<dbReference type="EMBL" id="JBHTMB010000044">
    <property type="protein sequence ID" value="MFD1232915.1"/>
    <property type="molecule type" value="Genomic_DNA"/>
</dbReference>
<dbReference type="RefSeq" id="WP_346091898.1">
    <property type="nucleotide sequence ID" value="NZ_BAABKS010000043.1"/>
</dbReference>
<evidence type="ECO:0000259" key="4">
    <source>
        <dbReference type="SMART" id="SM00861"/>
    </source>
</evidence>
<sequence>MPDTAVSGPATTGAPSATQDVKELTYGGAVNAALRRCLEEIPETLLYGEDIAKPGGVFGVTRGLRRDFGDRVFDTPISESAILGSAVGAAMLGRRPIVEIMWVDFSLVAFDQVVNQLVNVRYVSRGELVAPVTIRTQQGSAPGACAQHSQSLEALFLHVPGLRVCMPWTAQDAYDLLVAAVHSDDPVLVIENRTLYPAGTGPVRLGGPAQQPGGLRVRREGTDATVVTWGAMTARVLEAAATLEGEGISVEVLETPWLNPFPTDEVAASARRTGALAVVHEANTTGGFGAEVVARVAGEGVALRVPPLRVGLPDTRVPAAPSLAAGLVPGPDAIAATIREWLG</sequence>
<dbReference type="Pfam" id="PF02779">
    <property type="entry name" value="Transket_pyr"/>
    <property type="match status" value="1"/>
</dbReference>
<gene>
    <name evidence="5" type="ORF">ACFQ34_06420</name>
</gene>
<evidence type="ECO:0000313" key="5">
    <source>
        <dbReference type="EMBL" id="MFD1232915.1"/>
    </source>
</evidence>